<evidence type="ECO:0000259" key="10">
    <source>
        <dbReference type="Pfam" id="PF04290"/>
    </source>
</evidence>
<evidence type="ECO:0000313" key="12">
    <source>
        <dbReference type="Proteomes" id="UP000483432"/>
    </source>
</evidence>
<accession>A0A7C9JWM3</accession>
<evidence type="ECO:0000256" key="1">
    <source>
        <dbReference type="ARBA" id="ARBA00004429"/>
    </source>
</evidence>
<feature type="transmembrane region" description="Helical" evidence="9">
    <location>
        <begin position="39"/>
        <end position="60"/>
    </location>
</feature>
<name>A0A7C9JWM3_9PROT</name>
<dbReference type="GO" id="GO:0022857">
    <property type="term" value="F:transmembrane transporter activity"/>
    <property type="evidence" value="ECO:0007669"/>
    <property type="project" value="UniProtKB-UniRule"/>
</dbReference>
<gene>
    <name evidence="11" type="ORF">GZ085_06185</name>
</gene>
<evidence type="ECO:0000256" key="8">
    <source>
        <dbReference type="ARBA" id="ARBA00038436"/>
    </source>
</evidence>
<keyword evidence="7 9" id="KW-0472">Membrane</keyword>
<evidence type="ECO:0000256" key="2">
    <source>
        <dbReference type="ARBA" id="ARBA00022448"/>
    </source>
</evidence>
<dbReference type="InterPro" id="IPR055348">
    <property type="entry name" value="DctQ"/>
</dbReference>
<evidence type="ECO:0000256" key="7">
    <source>
        <dbReference type="ARBA" id="ARBA00023136"/>
    </source>
</evidence>
<comment type="caution">
    <text evidence="11">The sequence shown here is derived from an EMBL/GenBank/DDBJ whole genome shotgun (WGS) entry which is preliminary data.</text>
</comment>
<comment type="subunit">
    <text evidence="9">The complex comprises the extracytoplasmic solute receptor protein and the two transmembrane proteins.</text>
</comment>
<organism evidence="11 12">
    <name type="scientific">Sulfuriferula multivorans</name>
    <dbReference type="NCBI Taxonomy" id="1559896"/>
    <lineage>
        <taxon>Bacteria</taxon>
        <taxon>Pseudomonadati</taxon>
        <taxon>Pseudomonadota</taxon>
        <taxon>Betaproteobacteria</taxon>
        <taxon>Nitrosomonadales</taxon>
        <taxon>Sulfuricellaceae</taxon>
        <taxon>Sulfuriferula</taxon>
    </lineage>
</organism>
<keyword evidence="3" id="KW-1003">Cell membrane</keyword>
<proteinExistence type="inferred from homology"/>
<dbReference type="Proteomes" id="UP000483432">
    <property type="component" value="Unassembled WGS sequence"/>
</dbReference>
<protein>
    <recommendedName>
        <fullName evidence="9">TRAP transporter small permease protein</fullName>
    </recommendedName>
</protein>
<dbReference type="GO" id="GO:0005886">
    <property type="term" value="C:plasma membrane"/>
    <property type="evidence" value="ECO:0007669"/>
    <property type="project" value="UniProtKB-SubCell"/>
</dbReference>
<dbReference type="GO" id="GO:0015740">
    <property type="term" value="P:C4-dicarboxylate transport"/>
    <property type="evidence" value="ECO:0007669"/>
    <property type="project" value="TreeGrafter"/>
</dbReference>
<dbReference type="AlphaFoldDB" id="A0A7C9JWM3"/>
<comment type="similarity">
    <text evidence="8 9">Belongs to the TRAP transporter small permease family.</text>
</comment>
<dbReference type="PANTHER" id="PTHR35011">
    <property type="entry name" value="2,3-DIKETO-L-GULONATE TRAP TRANSPORTER SMALL PERMEASE PROTEIN YIAM"/>
    <property type="match status" value="1"/>
</dbReference>
<evidence type="ECO:0000256" key="4">
    <source>
        <dbReference type="ARBA" id="ARBA00022519"/>
    </source>
</evidence>
<keyword evidence="2 9" id="KW-0813">Transport</keyword>
<feature type="transmembrane region" description="Helical" evidence="9">
    <location>
        <begin position="81"/>
        <end position="101"/>
    </location>
</feature>
<feature type="transmembrane region" description="Helical" evidence="9">
    <location>
        <begin position="12"/>
        <end position="33"/>
    </location>
</feature>
<comment type="subcellular location">
    <subcellularLocation>
        <location evidence="1 9">Cell inner membrane</location>
        <topology evidence="1 9">Multi-pass membrane protein</topology>
    </subcellularLocation>
</comment>
<reference evidence="11 12" key="1">
    <citation type="submission" date="2019-09" db="EMBL/GenBank/DDBJ databases">
        <title>H2 Metabolism Revealed by Metagenomic Analysis in Subglacial Sediment of East Antarctica.</title>
        <authorList>
            <person name="Yang Z."/>
            <person name="Zhang Y."/>
            <person name="Lv Y."/>
            <person name="Yan W."/>
            <person name="Xiao X."/>
            <person name="Sun B."/>
            <person name="Ma H."/>
        </authorList>
    </citation>
    <scope>NUCLEOTIDE SEQUENCE [LARGE SCALE GENOMIC DNA]</scope>
    <source>
        <strain evidence="11">Bin2_2</strain>
    </source>
</reference>
<dbReference type="InterPro" id="IPR007387">
    <property type="entry name" value="TRAP_DctQ"/>
</dbReference>
<keyword evidence="4 9" id="KW-0997">Cell inner membrane</keyword>
<evidence type="ECO:0000256" key="5">
    <source>
        <dbReference type="ARBA" id="ARBA00022692"/>
    </source>
</evidence>
<evidence type="ECO:0000256" key="3">
    <source>
        <dbReference type="ARBA" id="ARBA00022475"/>
    </source>
</evidence>
<feature type="transmembrane region" description="Helical" evidence="9">
    <location>
        <begin position="121"/>
        <end position="139"/>
    </location>
</feature>
<keyword evidence="6 9" id="KW-1133">Transmembrane helix</keyword>
<dbReference type="EMBL" id="JAAFGW010000070">
    <property type="protein sequence ID" value="NDP47973.1"/>
    <property type="molecule type" value="Genomic_DNA"/>
</dbReference>
<sequence length="175" mass="19369">MKILDRIEELLVVVMLASMTLITFLQVVLRYGFNSGFTWALELTTVCFSILIFVGISYGVRVGAHIGVDSLIKKFPSGPRRAVSIVIVLLSLLYAGLVIYGSWNYVSTMKMIGVEMDDLPIPIWIVRSILPIGFALLAFRFSQVLWALVTGRSDSLHLGNEAEDALKLKSEETAS</sequence>
<dbReference type="PANTHER" id="PTHR35011:SF2">
    <property type="entry name" value="2,3-DIKETO-L-GULONATE TRAP TRANSPORTER SMALL PERMEASE PROTEIN YIAM"/>
    <property type="match status" value="1"/>
</dbReference>
<dbReference type="Pfam" id="PF04290">
    <property type="entry name" value="DctQ"/>
    <property type="match status" value="1"/>
</dbReference>
<evidence type="ECO:0000256" key="6">
    <source>
        <dbReference type="ARBA" id="ARBA00022989"/>
    </source>
</evidence>
<comment type="function">
    <text evidence="9">Part of the tripartite ATP-independent periplasmic (TRAP) transport system.</text>
</comment>
<keyword evidence="5 9" id="KW-0812">Transmembrane</keyword>
<evidence type="ECO:0000256" key="9">
    <source>
        <dbReference type="RuleBase" id="RU369079"/>
    </source>
</evidence>
<feature type="domain" description="Tripartite ATP-independent periplasmic transporters DctQ component" evidence="10">
    <location>
        <begin position="19"/>
        <end position="149"/>
    </location>
</feature>
<evidence type="ECO:0000313" key="11">
    <source>
        <dbReference type="EMBL" id="NDP47973.1"/>
    </source>
</evidence>